<comment type="caution">
    <text evidence="1">The sequence shown here is derived from an EMBL/GenBank/DDBJ whole genome shotgun (WGS) entry which is preliminary data.</text>
</comment>
<dbReference type="AlphaFoldDB" id="A0AAN8RJ58"/>
<organism evidence="1 2">
    <name type="scientific">Arthrobotrys conoides</name>
    <dbReference type="NCBI Taxonomy" id="74498"/>
    <lineage>
        <taxon>Eukaryota</taxon>
        <taxon>Fungi</taxon>
        <taxon>Dikarya</taxon>
        <taxon>Ascomycota</taxon>
        <taxon>Pezizomycotina</taxon>
        <taxon>Orbiliomycetes</taxon>
        <taxon>Orbiliales</taxon>
        <taxon>Orbiliaceae</taxon>
        <taxon>Arthrobotrys</taxon>
    </lineage>
</organism>
<name>A0AAN8RJ58_9PEZI</name>
<gene>
    <name evidence="1" type="ORF">TWF506_003327</name>
</gene>
<dbReference type="EMBL" id="JAVHJM010000012">
    <property type="protein sequence ID" value="KAK6500554.1"/>
    <property type="molecule type" value="Genomic_DNA"/>
</dbReference>
<proteinExistence type="predicted"/>
<accession>A0AAN8RJ58</accession>
<reference evidence="1 2" key="1">
    <citation type="submission" date="2019-10" db="EMBL/GenBank/DDBJ databases">
        <authorList>
            <person name="Palmer J.M."/>
        </authorList>
    </citation>
    <scope>NUCLEOTIDE SEQUENCE [LARGE SCALE GENOMIC DNA]</scope>
    <source>
        <strain evidence="1 2">TWF506</strain>
    </source>
</reference>
<evidence type="ECO:0000313" key="1">
    <source>
        <dbReference type="EMBL" id="KAK6500554.1"/>
    </source>
</evidence>
<keyword evidence="2" id="KW-1185">Reference proteome</keyword>
<sequence length="79" mass="8488">MARGLGLQEIVANILHSYDATGRSLVLLVGASELENTRYGERLAEKAAISRALNARGLLVINTNVSSVASRYLDPLYGN</sequence>
<dbReference type="Proteomes" id="UP001307849">
    <property type="component" value="Unassembled WGS sequence"/>
</dbReference>
<protein>
    <submittedName>
        <fullName evidence="1">Uncharacterized protein</fullName>
    </submittedName>
</protein>
<evidence type="ECO:0000313" key="2">
    <source>
        <dbReference type="Proteomes" id="UP001307849"/>
    </source>
</evidence>